<comment type="similarity">
    <text evidence="1">Belongs to the PC-esterase family.</text>
</comment>
<organism evidence="3 4">
    <name type="scientific">Mesorhabditis spiculigera</name>
    <dbReference type="NCBI Taxonomy" id="96644"/>
    <lineage>
        <taxon>Eukaryota</taxon>
        <taxon>Metazoa</taxon>
        <taxon>Ecdysozoa</taxon>
        <taxon>Nematoda</taxon>
        <taxon>Chromadorea</taxon>
        <taxon>Rhabditida</taxon>
        <taxon>Rhabditina</taxon>
        <taxon>Rhabditomorpha</taxon>
        <taxon>Rhabditoidea</taxon>
        <taxon>Rhabditidae</taxon>
        <taxon>Mesorhabditinae</taxon>
        <taxon>Mesorhabditis</taxon>
    </lineage>
</organism>
<feature type="non-terminal residue" evidence="3">
    <location>
        <position position="1"/>
    </location>
</feature>
<comment type="caution">
    <text evidence="3">The sequence shown here is derived from an EMBL/GenBank/DDBJ whole genome shotgun (WGS) entry which is preliminary data.</text>
</comment>
<dbReference type="PANTHER" id="PTHR14469">
    <property type="entry name" value="SARCOMA ANTIGEN NY-SAR-23"/>
    <property type="match status" value="1"/>
</dbReference>
<keyword evidence="4" id="KW-1185">Reference proteome</keyword>
<evidence type="ECO:0000313" key="3">
    <source>
        <dbReference type="EMBL" id="CAJ0574486.1"/>
    </source>
</evidence>
<accession>A0AA36FZY7</accession>
<dbReference type="PANTHER" id="PTHR14469:SF0">
    <property type="entry name" value="FAMILY WITH SEQUENCE SIMILARITY 113"/>
    <property type="match status" value="1"/>
</dbReference>
<proteinExistence type="inferred from homology"/>
<dbReference type="InterPro" id="IPR036514">
    <property type="entry name" value="SGNH_hydro_sf"/>
</dbReference>
<dbReference type="AlphaFoldDB" id="A0AA36FZY7"/>
<feature type="region of interest" description="Disordered" evidence="2">
    <location>
        <begin position="419"/>
        <end position="518"/>
    </location>
</feature>
<dbReference type="Proteomes" id="UP001177023">
    <property type="component" value="Unassembled WGS sequence"/>
</dbReference>
<dbReference type="EMBL" id="CATQJA010002630">
    <property type="protein sequence ID" value="CAJ0574486.1"/>
    <property type="molecule type" value="Genomic_DNA"/>
</dbReference>
<dbReference type="SUPFAM" id="SSF52266">
    <property type="entry name" value="SGNH hydrolase"/>
    <property type="match status" value="1"/>
</dbReference>
<reference evidence="3" key="1">
    <citation type="submission" date="2023-06" db="EMBL/GenBank/DDBJ databases">
        <authorList>
            <person name="Delattre M."/>
        </authorList>
    </citation>
    <scope>NUCLEOTIDE SEQUENCE</scope>
    <source>
        <strain evidence="3">AF72</strain>
    </source>
</reference>
<feature type="compositionally biased region" description="Low complexity" evidence="2">
    <location>
        <begin position="447"/>
        <end position="463"/>
    </location>
</feature>
<protein>
    <submittedName>
        <fullName evidence="3">Uncharacterized protein</fullName>
    </submittedName>
</protein>
<feature type="compositionally biased region" description="Polar residues" evidence="2">
    <location>
        <begin position="426"/>
        <end position="439"/>
    </location>
</feature>
<dbReference type="Gene3D" id="3.40.50.1110">
    <property type="entry name" value="SGNH hydrolase"/>
    <property type="match status" value="1"/>
</dbReference>
<feature type="region of interest" description="Disordered" evidence="2">
    <location>
        <begin position="375"/>
        <end position="395"/>
    </location>
</feature>
<gene>
    <name evidence="3" type="ORF">MSPICULIGERA_LOCUS12819</name>
</gene>
<evidence type="ECO:0000256" key="1">
    <source>
        <dbReference type="ARBA" id="ARBA00037957"/>
    </source>
</evidence>
<sequence>MVGQLDCPFEADFVRAIFKGNHTLFIGDSLMRGVYKDFVCMIESRDERLLTEEQGKALQEPSIYGDRQVRGLGKLIDIEPFKNDRVAVQAREYHTPDFLLQFHFTTSYDAIATRLDENTDDRDGVRTQRKVLEEYETRAGVLFQRLKLVLPASSAVFVVLMPHVVPERGRFLPRYDGDTFHNKDLLRAFFTKAQSQMAQLARLHGFSVIDLDFLMRSPHLEDLRANDGVHWKPEAQRLMNQAIIAHLVRDFDLKVPPSTSRRWDRLFKDCFDDPDLMCGKYFEAMLTKLNKVPNHVNRDDLPKKEFEDDEENKDKKILPVSGYKPYYVREQDVFQRLTWKRLEPAKREAIGEDIQTMRMTLLIQKNVRLEEQDHPAFESRLSKGQQAPVQPGRRAFPEAGSVLGVKADYQHLEWEDCRPAPEAGASDTSKSVPQSSKRGNGQPWFPAAAMSSSSTSHTSTLSAGLPSDREIELLVDTVRGNPSRNRNASPLPHQPRNKERPSARKIATVSPKTVKTPSPVERLSLTGENVNEASGQMQNPGAVVTGLVAKALPTGNTAPKVKEINVTEEVASFSALTLLEQPDQLDLKTNHLF</sequence>
<name>A0AA36FZY7_9BILA</name>
<evidence type="ECO:0000313" key="4">
    <source>
        <dbReference type="Proteomes" id="UP001177023"/>
    </source>
</evidence>
<evidence type="ECO:0000256" key="2">
    <source>
        <dbReference type="SAM" id="MobiDB-lite"/>
    </source>
</evidence>